<name>X1HRN0_9ZZZZ</name>
<evidence type="ECO:0000313" key="1">
    <source>
        <dbReference type="EMBL" id="GAH56459.1"/>
    </source>
</evidence>
<accession>X1HRN0</accession>
<dbReference type="EMBL" id="BARU01018436">
    <property type="protein sequence ID" value="GAH56459.1"/>
    <property type="molecule type" value="Genomic_DNA"/>
</dbReference>
<feature type="non-terminal residue" evidence="1">
    <location>
        <position position="1"/>
    </location>
</feature>
<sequence>DETDWSNIMEEFDVNQYLEKKMVSLLFFKIGFEYRLEIYDQLDVMFSAITNL</sequence>
<protein>
    <submittedName>
        <fullName evidence="1">Uncharacterized protein</fullName>
    </submittedName>
</protein>
<gene>
    <name evidence="1" type="ORF">S03H2_30473</name>
</gene>
<proteinExistence type="predicted"/>
<organism evidence="1">
    <name type="scientific">marine sediment metagenome</name>
    <dbReference type="NCBI Taxonomy" id="412755"/>
    <lineage>
        <taxon>unclassified sequences</taxon>
        <taxon>metagenomes</taxon>
        <taxon>ecological metagenomes</taxon>
    </lineage>
</organism>
<reference evidence="1" key="1">
    <citation type="journal article" date="2014" name="Front. Microbiol.">
        <title>High frequency of phylogenetically diverse reductive dehalogenase-homologous genes in deep subseafloor sedimentary metagenomes.</title>
        <authorList>
            <person name="Kawai M."/>
            <person name="Futagami T."/>
            <person name="Toyoda A."/>
            <person name="Takaki Y."/>
            <person name="Nishi S."/>
            <person name="Hori S."/>
            <person name="Arai W."/>
            <person name="Tsubouchi T."/>
            <person name="Morono Y."/>
            <person name="Uchiyama I."/>
            <person name="Ito T."/>
            <person name="Fujiyama A."/>
            <person name="Inagaki F."/>
            <person name="Takami H."/>
        </authorList>
    </citation>
    <scope>NUCLEOTIDE SEQUENCE</scope>
    <source>
        <strain evidence="1">Expedition CK06-06</strain>
    </source>
</reference>
<dbReference type="AlphaFoldDB" id="X1HRN0"/>
<comment type="caution">
    <text evidence="1">The sequence shown here is derived from an EMBL/GenBank/DDBJ whole genome shotgun (WGS) entry which is preliminary data.</text>
</comment>